<protein>
    <submittedName>
        <fullName evidence="1">Uncharacterized protein</fullName>
    </submittedName>
</protein>
<keyword evidence="2" id="KW-1185">Reference proteome</keyword>
<evidence type="ECO:0000313" key="1">
    <source>
        <dbReference type="EMBL" id="OMQ22346.1"/>
    </source>
</evidence>
<name>A0A1S8CKM4_9GAMM</name>
<dbReference type="AlphaFoldDB" id="A0A1S8CKM4"/>
<evidence type="ECO:0000313" key="2">
    <source>
        <dbReference type="Proteomes" id="UP000216021"/>
    </source>
</evidence>
<proteinExistence type="predicted"/>
<sequence>MNYMCFCLDKTIMKKYCIKDHAKIHLISQQRCGLKKGVYPMDFKLQLGGKGEHPQDAYSSK</sequence>
<gene>
    <name evidence="1" type="ORF">BMI79_12585</name>
</gene>
<accession>A0A1S8CKM4</accession>
<comment type="caution">
    <text evidence="1">The sequence shown here is derived from an EMBL/GenBank/DDBJ whole genome shotgun (WGS) entry which is preliminary data.</text>
</comment>
<dbReference type="Proteomes" id="UP000216021">
    <property type="component" value="Unassembled WGS sequence"/>
</dbReference>
<reference evidence="1 2" key="1">
    <citation type="submission" date="2016-11" db="EMBL/GenBank/DDBJ databases">
        <title>Rahnella oryzae sp. nov., isolated from rice root.</title>
        <authorList>
            <person name="Zhang X.-X."/>
            <person name="Zhang J."/>
        </authorList>
    </citation>
    <scope>NUCLEOTIDE SEQUENCE [LARGE SCALE GENOMIC DNA]</scope>
    <source>
        <strain evidence="1 2">J11-6</strain>
    </source>
</reference>
<dbReference type="STRING" id="2034155.BMI79_12585"/>
<organism evidence="1 2">
    <name type="scientific">Serratia oryzae</name>
    <dbReference type="NCBI Taxonomy" id="2034155"/>
    <lineage>
        <taxon>Bacteria</taxon>
        <taxon>Pseudomonadati</taxon>
        <taxon>Pseudomonadota</taxon>
        <taxon>Gammaproteobacteria</taxon>
        <taxon>Enterobacterales</taxon>
        <taxon>Yersiniaceae</taxon>
        <taxon>Serratia</taxon>
    </lineage>
</organism>
<dbReference type="EMBL" id="MOXD01000006">
    <property type="protein sequence ID" value="OMQ22346.1"/>
    <property type="molecule type" value="Genomic_DNA"/>
</dbReference>